<evidence type="ECO:0000256" key="5">
    <source>
        <dbReference type="SAM" id="Phobius"/>
    </source>
</evidence>
<evidence type="ECO:0000256" key="4">
    <source>
        <dbReference type="ARBA" id="ARBA00023136"/>
    </source>
</evidence>
<keyword evidence="4 5" id="KW-0472">Membrane</keyword>
<feature type="transmembrane region" description="Helical" evidence="5">
    <location>
        <begin position="38"/>
        <end position="60"/>
    </location>
</feature>
<dbReference type="Pfam" id="PF00924">
    <property type="entry name" value="MS_channel_2nd"/>
    <property type="match status" value="1"/>
</dbReference>
<organism evidence="7">
    <name type="scientific">mine drainage metagenome</name>
    <dbReference type="NCBI Taxonomy" id="410659"/>
    <lineage>
        <taxon>unclassified sequences</taxon>
        <taxon>metagenomes</taxon>
        <taxon>ecological metagenomes</taxon>
    </lineage>
</organism>
<accession>T1ASA7</accession>
<dbReference type="InterPro" id="IPR023408">
    <property type="entry name" value="MscS_beta-dom_sf"/>
</dbReference>
<name>T1ASA7_9ZZZZ</name>
<keyword evidence="3 5" id="KW-1133">Transmembrane helix</keyword>
<evidence type="ECO:0000259" key="6">
    <source>
        <dbReference type="Pfam" id="PF00924"/>
    </source>
</evidence>
<evidence type="ECO:0000313" key="7">
    <source>
        <dbReference type="EMBL" id="EQD43594.1"/>
    </source>
</evidence>
<keyword evidence="2 5" id="KW-0812">Transmembrane</keyword>
<dbReference type="GO" id="GO:0016020">
    <property type="term" value="C:membrane"/>
    <property type="evidence" value="ECO:0007669"/>
    <property type="project" value="UniProtKB-SubCell"/>
</dbReference>
<feature type="transmembrane region" description="Helical" evidence="5">
    <location>
        <begin position="12"/>
        <end position="32"/>
    </location>
</feature>
<feature type="non-terminal residue" evidence="7">
    <location>
        <position position="192"/>
    </location>
</feature>
<evidence type="ECO:0000256" key="1">
    <source>
        <dbReference type="ARBA" id="ARBA00004370"/>
    </source>
</evidence>
<proteinExistence type="predicted"/>
<reference evidence="7" key="1">
    <citation type="submission" date="2013-08" db="EMBL/GenBank/DDBJ databases">
        <authorList>
            <person name="Mendez C."/>
            <person name="Richter M."/>
            <person name="Ferrer M."/>
            <person name="Sanchez J."/>
        </authorList>
    </citation>
    <scope>NUCLEOTIDE SEQUENCE</scope>
</reference>
<dbReference type="InterPro" id="IPR006685">
    <property type="entry name" value="MscS_channel_2nd"/>
</dbReference>
<dbReference type="Gene3D" id="1.10.287.1260">
    <property type="match status" value="1"/>
</dbReference>
<dbReference type="PANTHER" id="PTHR30221">
    <property type="entry name" value="SMALL-CONDUCTANCE MECHANOSENSITIVE CHANNEL"/>
    <property type="match status" value="1"/>
</dbReference>
<gene>
    <name evidence="7" type="ORF">B1B_13742</name>
</gene>
<dbReference type="Gene3D" id="2.30.30.60">
    <property type="match status" value="1"/>
</dbReference>
<dbReference type="GO" id="GO:0008381">
    <property type="term" value="F:mechanosensitive monoatomic ion channel activity"/>
    <property type="evidence" value="ECO:0007669"/>
    <property type="project" value="InterPro"/>
</dbReference>
<protein>
    <submittedName>
        <fullName evidence="7">MscS mechanosensitive ion channel</fullName>
    </submittedName>
</protein>
<dbReference type="AlphaFoldDB" id="T1ASA7"/>
<comment type="caution">
    <text evidence="7">The sequence shown here is derived from an EMBL/GenBank/DDBJ whole genome shotgun (WGS) entry which is preliminary data.</text>
</comment>
<feature type="domain" description="Mechanosensitive ion channel MscS" evidence="6">
    <location>
        <begin position="46"/>
        <end position="131"/>
    </location>
</feature>
<reference evidence="7" key="2">
    <citation type="journal article" date="2014" name="ISME J.">
        <title>Microbial stratification in low pH oxic and suboxic macroscopic growths along an acid mine drainage.</title>
        <authorList>
            <person name="Mendez-Garcia C."/>
            <person name="Mesa V."/>
            <person name="Sprenger R.R."/>
            <person name="Richter M."/>
            <person name="Diez M.S."/>
            <person name="Solano J."/>
            <person name="Bargiela R."/>
            <person name="Golyshina O.V."/>
            <person name="Manteca A."/>
            <person name="Ramos J.L."/>
            <person name="Gallego J.R."/>
            <person name="Llorente I."/>
            <person name="Martins Dos Santos V.A."/>
            <person name="Jensen O.N."/>
            <person name="Pelaez A.I."/>
            <person name="Sanchez J."/>
            <person name="Ferrer M."/>
        </authorList>
    </citation>
    <scope>NUCLEOTIDE SEQUENCE</scope>
</reference>
<dbReference type="PANTHER" id="PTHR30221:SF1">
    <property type="entry name" value="SMALL-CONDUCTANCE MECHANOSENSITIVE CHANNEL"/>
    <property type="match status" value="1"/>
</dbReference>
<dbReference type="InterPro" id="IPR045275">
    <property type="entry name" value="MscS_archaea/bacteria_type"/>
</dbReference>
<comment type="subcellular location">
    <subcellularLocation>
        <location evidence="1">Membrane</location>
    </subcellularLocation>
</comment>
<evidence type="ECO:0000256" key="2">
    <source>
        <dbReference type="ARBA" id="ARBA00022692"/>
    </source>
</evidence>
<dbReference type="InterPro" id="IPR010920">
    <property type="entry name" value="LSM_dom_sf"/>
</dbReference>
<sequence length="192" mass="21161">MVYSLYQLVSYVVLALLLFAVAGVNGIALLAGGTFAGLVVGLAGQTVLSNLIAGVMLLFVRPFGPGDRITLTTWQYSLIAPVYPPKFYSNDLLVPGYTGIVEELGLIYSRIRQDDGIRVRFPNNVLIQAAILSHDVAERWVRVKYEIPPAIDPEQLISRAEEMVRTSDWVARPDSVRVWVHQATIGSYVISV</sequence>
<dbReference type="EMBL" id="AUZY01009058">
    <property type="protein sequence ID" value="EQD43594.1"/>
    <property type="molecule type" value="Genomic_DNA"/>
</dbReference>
<evidence type="ECO:0000256" key="3">
    <source>
        <dbReference type="ARBA" id="ARBA00022989"/>
    </source>
</evidence>
<dbReference type="SUPFAM" id="SSF50182">
    <property type="entry name" value="Sm-like ribonucleoproteins"/>
    <property type="match status" value="1"/>
</dbReference>